<reference evidence="4" key="1">
    <citation type="journal article" date="2006" name="Microbiology (Mosc.)">
        <title>Multiple biosynthetic and uptake systems mediate siderophore-dependent iron acquisition in Streptomyces coelicolor A3(2) and Streptomyces ambofaciens ATCC 23877.</title>
        <authorList>
            <person name="Barona-Gomez F."/>
            <person name="Lautru S."/>
            <person name="Francou F.X."/>
            <person name="Leblond P."/>
            <person name="Pernodet J.L."/>
            <person name="Challis G.L."/>
        </authorList>
    </citation>
    <scope>NUCLEOTIDE SEQUENCE</scope>
    <source>
        <strain evidence="4">ATCC 23877</strain>
    </source>
</reference>
<dbReference type="Gene3D" id="3.20.20.140">
    <property type="entry name" value="Metal-dependent hydrolases"/>
    <property type="match status" value="1"/>
</dbReference>
<dbReference type="Proteomes" id="UP000061018">
    <property type="component" value="Chromosome"/>
</dbReference>
<gene>
    <name evidence="3" type="ORF">SAM23877_7133</name>
    <name evidence="4" type="ORF">SAMR0460</name>
</gene>
<feature type="domain" description="Amidohydrolase-related" evidence="2">
    <location>
        <begin position="4"/>
        <end position="280"/>
    </location>
</feature>
<dbReference type="AlphaFoldDB" id="A0ACG6"/>
<comment type="similarity">
    <text evidence="1">Belongs to the metallo-dependent hydrolases superfamily.</text>
</comment>
<reference evidence="3" key="4">
    <citation type="submission" date="2015-07" db="EMBL/GenBank/DDBJ databases">
        <title>Complete genome sequence of Streptomyces ambofaciens ATCC 23877, the spiramycin producer.</title>
        <authorList>
            <person name="Thibessard A."/>
            <person name="Haas D."/>
            <person name="Gerbaud C."/>
            <person name="Aigle B."/>
            <person name="Lautru S."/>
            <person name="Pernodet J.-L."/>
            <person name="Leblond P."/>
        </authorList>
    </citation>
    <scope>NUCLEOTIDE SEQUENCE [LARGE SCALE GENOMIC DNA]</scope>
    <source>
        <strain evidence="3">ATCC 23877</strain>
    </source>
</reference>
<dbReference type="KEGG" id="samb:SAM23877_7133"/>
<evidence type="ECO:0000313" key="4">
    <source>
        <dbReference type="EMBL" id="CAJ88170.1"/>
    </source>
</evidence>
<reference evidence="5" key="3">
    <citation type="journal article" date="2015" name="J. Biotechnol.">
        <title>Complete genome sequence of Streptomyces ambofaciens ATCC 23877, the spiramycin producer.</title>
        <authorList>
            <person name="Thibessard A."/>
            <person name="Haas D."/>
            <person name="Gerbaud C."/>
            <person name="Aigle B."/>
            <person name="Lautru S."/>
            <person name="Pernodet J.L."/>
            <person name="Leblond P."/>
        </authorList>
    </citation>
    <scope>NUCLEOTIDE SEQUENCE [LARGE SCALE GENOMIC DNA]</scope>
    <source>
        <strain evidence="5">ATCC 23877 / 3486 / DSM 40053 / JCM 4204 / NBRC 12836 / NRRL B-2516</strain>
    </source>
</reference>
<dbReference type="GO" id="GO:0016787">
    <property type="term" value="F:hydrolase activity"/>
    <property type="evidence" value="ECO:0007669"/>
    <property type="project" value="UniProtKB-KW"/>
</dbReference>
<organism evidence="4">
    <name type="scientific">Streptomyces ambofaciens (strain ATCC 23877 / 3486 / DSM 40053 / JCM 4204 / NBRC 12836 / NRRL B-2516)</name>
    <dbReference type="NCBI Taxonomy" id="278992"/>
    <lineage>
        <taxon>Bacteria</taxon>
        <taxon>Bacillati</taxon>
        <taxon>Actinomycetota</taxon>
        <taxon>Actinomycetes</taxon>
        <taxon>Kitasatosporales</taxon>
        <taxon>Streptomycetaceae</taxon>
        <taxon>Streptomyces</taxon>
    </lineage>
</organism>
<dbReference type="EMBL" id="CP012382">
    <property type="protein sequence ID" value="AKZ60176.1"/>
    <property type="molecule type" value="Genomic_DNA"/>
</dbReference>
<dbReference type="InterPro" id="IPR006680">
    <property type="entry name" value="Amidohydro-rel"/>
</dbReference>
<dbReference type="PANTHER" id="PTHR43569:SF2">
    <property type="entry name" value="AMIDOHYDROLASE-RELATED DOMAIN-CONTAINING PROTEIN"/>
    <property type="match status" value="1"/>
</dbReference>
<name>A0ACG6_STRA7</name>
<dbReference type="RefSeq" id="WP_053141494.1">
    <property type="nucleotide sequence ID" value="NZ_CP012382.1"/>
</dbReference>
<sequence>MSIVDSHHHLWDLAVRDQEWLDGPGLAPLRRSFAAKDLEAEARASGVTATVLVETVNAAEETPELLVLAADSELIAAVVGWTDLTAPGVAEELDRLRSLPGGAFLRGIRHQVQREPDPDWLTRPEVLRGLRAVAAAGLVYDLVVLPHQVPAATRAAAAVPGLTFVLDHLGKPPIASGAREPWAGRVRELAGLPNTVCKLSGMVTEADRASWTVDDLRPYAGTVLDAFGPRRVMFGSDWPVSTLAASYAEVVASARELSAELDPAGRAEVWAGTARRVYRLGGAPAEGPSARSGHC</sequence>
<dbReference type="PANTHER" id="PTHR43569">
    <property type="entry name" value="AMIDOHYDROLASE"/>
    <property type="match status" value="1"/>
</dbReference>
<dbReference type="Pfam" id="PF04909">
    <property type="entry name" value="Amidohydro_2"/>
    <property type="match status" value="1"/>
</dbReference>
<dbReference type="EMBL" id="AM238664">
    <property type="protein sequence ID" value="CAJ88170.1"/>
    <property type="molecule type" value="Genomic_DNA"/>
</dbReference>
<dbReference type="STRING" id="1889.SAM40697_6432"/>
<dbReference type="InterPro" id="IPR032466">
    <property type="entry name" value="Metal_Hydrolase"/>
</dbReference>
<protein>
    <submittedName>
        <fullName evidence="4">Putative amidohydrolase</fullName>
    </submittedName>
</protein>
<dbReference type="InterPro" id="IPR052350">
    <property type="entry name" value="Metallo-dep_Lactonases"/>
</dbReference>
<evidence type="ECO:0000259" key="2">
    <source>
        <dbReference type="Pfam" id="PF04909"/>
    </source>
</evidence>
<accession>A0ACG6</accession>
<evidence type="ECO:0000313" key="3">
    <source>
        <dbReference type="EMBL" id="AKZ60176.1"/>
    </source>
</evidence>
<dbReference type="SUPFAM" id="SSF51556">
    <property type="entry name" value="Metallo-dependent hydrolases"/>
    <property type="match status" value="1"/>
</dbReference>
<reference evidence="4" key="2">
    <citation type="journal article" date="2006" name="Mol. Biol. Evol.">
        <title>Evolution of the terminal regions of the Streptomyces linear chromosome.</title>
        <authorList>
            <person name="Choulet F."/>
            <person name="Aigle B."/>
            <person name="Gallois A."/>
            <person name="Mangenot S."/>
            <person name="Gerbaud C."/>
            <person name="Truong C."/>
            <person name="Francou F.X."/>
            <person name="Fourrier C."/>
            <person name="Guerineau M."/>
            <person name="Decaris B."/>
            <person name="Barbe V."/>
            <person name="Pernodet J.L."/>
            <person name="Leblond P."/>
        </authorList>
    </citation>
    <scope>NUCLEOTIDE SEQUENCE</scope>
    <source>
        <strain evidence="4">ATCC 23877</strain>
    </source>
</reference>
<evidence type="ECO:0000256" key="1">
    <source>
        <dbReference type="ARBA" id="ARBA00038310"/>
    </source>
</evidence>
<proteinExistence type="inferred from homology"/>
<evidence type="ECO:0000313" key="5">
    <source>
        <dbReference type="Proteomes" id="UP000061018"/>
    </source>
</evidence>
<keyword evidence="4" id="KW-0378">Hydrolase</keyword>